<feature type="transmembrane region" description="Helical" evidence="2">
    <location>
        <begin position="87"/>
        <end position="107"/>
    </location>
</feature>
<keyword evidence="2" id="KW-0812">Transmembrane</keyword>
<keyword evidence="1" id="KW-0129">CBS domain</keyword>
<gene>
    <name evidence="4" type="ORF">OKW52_23050</name>
</gene>
<dbReference type="EMBL" id="JAPDFL010000002">
    <property type="protein sequence ID" value="MCW1935055.1"/>
    <property type="molecule type" value="Genomic_DNA"/>
</dbReference>
<evidence type="ECO:0000256" key="1">
    <source>
        <dbReference type="PROSITE-ProRule" id="PRU00703"/>
    </source>
</evidence>
<organism evidence="4 5">
    <name type="scientific">Pararhodobacter zhoushanensis</name>
    <dbReference type="NCBI Taxonomy" id="2479545"/>
    <lineage>
        <taxon>Bacteria</taxon>
        <taxon>Pseudomonadati</taxon>
        <taxon>Pseudomonadota</taxon>
        <taxon>Alphaproteobacteria</taxon>
        <taxon>Rhodobacterales</taxon>
        <taxon>Paracoccaceae</taxon>
        <taxon>Pararhodobacter</taxon>
    </lineage>
</organism>
<keyword evidence="2" id="KW-1133">Transmembrane helix</keyword>
<dbReference type="PANTHER" id="PTHR33741:SF5">
    <property type="entry name" value="TRANSMEMBRANE PROTEIN DDB_G0269096-RELATED"/>
    <property type="match status" value="1"/>
</dbReference>
<dbReference type="Pfam" id="PF00571">
    <property type="entry name" value="CBS"/>
    <property type="match status" value="2"/>
</dbReference>
<evidence type="ECO:0000259" key="3">
    <source>
        <dbReference type="PROSITE" id="PS51371"/>
    </source>
</evidence>
<dbReference type="InterPro" id="IPR058581">
    <property type="entry name" value="TM_HPP"/>
</dbReference>
<dbReference type="SMART" id="SM00116">
    <property type="entry name" value="CBS"/>
    <property type="match status" value="2"/>
</dbReference>
<comment type="caution">
    <text evidence="4">The sequence shown here is derived from an EMBL/GenBank/DDBJ whole genome shotgun (WGS) entry which is preliminary data.</text>
</comment>
<dbReference type="PANTHER" id="PTHR33741">
    <property type="entry name" value="TRANSMEMBRANE PROTEIN DDB_G0269096-RELATED"/>
    <property type="match status" value="1"/>
</dbReference>
<dbReference type="InterPro" id="IPR000644">
    <property type="entry name" value="CBS_dom"/>
</dbReference>
<feature type="domain" description="CBS" evidence="3">
    <location>
        <begin position="319"/>
        <end position="374"/>
    </location>
</feature>
<accession>A0ABT3H5R0</accession>
<dbReference type="Proteomes" id="UP001208938">
    <property type="component" value="Unassembled WGS sequence"/>
</dbReference>
<feature type="transmembrane region" description="Helical" evidence="2">
    <location>
        <begin position="155"/>
        <end position="178"/>
    </location>
</feature>
<dbReference type="Pfam" id="PF04982">
    <property type="entry name" value="TM_HPP"/>
    <property type="match status" value="1"/>
</dbReference>
<protein>
    <submittedName>
        <fullName evidence="4">HPP family protein</fullName>
    </submittedName>
</protein>
<name>A0ABT3H5R0_9RHOB</name>
<keyword evidence="2" id="KW-0472">Membrane</keyword>
<feature type="domain" description="CBS" evidence="3">
    <location>
        <begin position="258"/>
        <end position="314"/>
    </location>
</feature>
<feature type="transmembrane region" description="Helical" evidence="2">
    <location>
        <begin position="114"/>
        <end position="135"/>
    </location>
</feature>
<evidence type="ECO:0000313" key="4">
    <source>
        <dbReference type="EMBL" id="MCW1935055.1"/>
    </source>
</evidence>
<sequence length="377" mass="38957">MRGVRERQATQRLHRRVLDRLRPLGPAIGPARRRDIASGAAGSGLALMLGAAMLAGFALPAASGAFLIAPMGATAVLLFALPNSPLAQPWSAIVGNTVSALIALGVHQVTQVPALAIGAAAALALAAMLLTRSLHPPGGAVALTAALNPAMLDELGLGFALIPVLGGTTALVCAAWLWHRLSGRVYPFRQPHDKGAQADTDAPAALRLGLEPDALAQILVQYRQSANLGVEDLARLIAAAEQHAAGQALGTARCAQIMSRSLVTVPPTATATALADLFTRHGFSTVPVVDETQALLGVVFQLDLIRRFVTRADRADQLMTTGLATVAPQTPVADLIPLLAQGGAEAVPVMDGPRLVGIITRTDLLSAQARAIARHAP</sequence>
<feature type="transmembrane region" description="Helical" evidence="2">
    <location>
        <begin position="36"/>
        <end position="57"/>
    </location>
</feature>
<evidence type="ECO:0000313" key="5">
    <source>
        <dbReference type="Proteomes" id="UP001208938"/>
    </source>
</evidence>
<dbReference type="RefSeq" id="WP_264507939.1">
    <property type="nucleotide sequence ID" value="NZ_JAPDFL010000002.1"/>
</dbReference>
<dbReference type="Gene3D" id="3.10.580.10">
    <property type="entry name" value="CBS-domain"/>
    <property type="match status" value="2"/>
</dbReference>
<proteinExistence type="predicted"/>
<dbReference type="PROSITE" id="PS51371">
    <property type="entry name" value="CBS"/>
    <property type="match status" value="2"/>
</dbReference>
<dbReference type="InterPro" id="IPR046342">
    <property type="entry name" value="CBS_dom_sf"/>
</dbReference>
<keyword evidence="5" id="KW-1185">Reference proteome</keyword>
<evidence type="ECO:0000256" key="2">
    <source>
        <dbReference type="SAM" id="Phobius"/>
    </source>
</evidence>
<dbReference type="InterPro" id="IPR007065">
    <property type="entry name" value="HPP"/>
</dbReference>
<dbReference type="SUPFAM" id="SSF54631">
    <property type="entry name" value="CBS-domain pair"/>
    <property type="match status" value="1"/>
</dbReference>
<reference evidence="4 5" key="1">
    <citation type="submission" date="2022-10" db="EMBL/GenBank/DDBJ databases">
        <title>Pararhodobacter sp. nov., isolated from marine algae.</title>
        <authorList>
            <person name="Choi B.J."/>
            <person name="Kim J.M."/>
            <person name="Lee J.K."/>
            <person name="Choi D.G."/>
            <person name="Jeon C.O."/>
        </authorList>
    </citation>
    <scope>NUCLEOTIDE SEQUENCE [LARGE SCALE GENOMIC DNA]</scope>
    <source>
        <strain evidence="4 5">ZQ420</strain>
    </source>
</reference>